<proteinExistence type="predicted"/>
<name>A0ABV6EAW9_9GAMM</name>
<reference evidence="2 3" key="1">
    <citation type="submission" date="2024-09" db="EMBL/GenBank/DDBJ databases">
        <authorList>
            <person name="Sun Q."/>
            <person name="Mori K."/>
        </authorList>
    </citation>
    <scope>NUCLEOTIDE SEQUENCE [LARGE SCALE GENOMIC DNA]</scope>
    <source>
        <strain evidence="2 3">CCM 8626</strain>
    </source>
</reference>
<comment type="caution">
    <text evidence="2">The sequence shown here is derived from an EMBL/GenBank/DDBJ whole genome shotgun (WGS) entry which is preliminary data.</text>
</comment>
<dbReference type="EMBL" id="JBHLXG010000004">
    <property type="protein sequence ID" value="MFC0226156.1"/>
    <property type="molecule type" value="Genomic_DNA"/>
</dbReference>
<keyword evidence="3" id="KW-1185">Reference proteome</keyword>
<gene>
    <name evidence="2" type="ORF">ACFFJ3_06515</name>
</gene>
<organism evidence="2 3">
    <name type="scientific">Serratia aquatilis</name>
    <dbReference type="NCBI Taxonomy" id="1737515"/>
    <lineage>
        <taxon>Bacteria</taxon>
        <taxon>Pseudomonadati</taxon>
        <taxon>Pseudomonadota</taxon>
        <taxon>Gammaproteobacteria</taxon>
        <taxon>Enterobacterales</taxon>
        <taxon>Yersiniaceae</taxon>
        <taxon>Serratia</taxon>
    </lineage>
</organism>
<feature type="chain" id="PRO_5045849287" evidence="1">
    <location>
        <begin position="24"/>
        <end position="180"/>
    </location>
</feature>
<protein>
    <submittedName>
        <fullName evidence="2">CS1 type fimbrial major subunit</fullName>
    </submittedName>
</protein>
<dbReference type="Gene3D" id="2.60.40.2040">
    <property type="entry name" value="CFA/I fimbrial subunit E, pilin domain"/>
    <property type="match status" value="1"/>
</dbReference>
<evidence type="ECO:0000313" key="3">
    <source>
        <dbReference type="Proteomes" id="UP001589792"/>
    </source>
</evidence>
<dbReference type="InterPro" id="IPR007540">
    <property type="entry name" value="Fimbrial_CS1-type"/>
</dbReference>
<dbReference type="Proteomes" id="UP001589792">
    <property type="component" value="Unassembled WGS sequence"/>
</dbReference>
<dbReference type="Pfam" id="PF04449">
    <property type="entry name" value="Fimbrial_CS1"/>
    <property type="match status" value="1"/>
</dbReference>
<keyword evidence="1" id="KW-0732">Signal</keyword>
<accession>A0ABV6EAW9</accession>
<dbReference type="RefSeq" id="WP_380673849.1">
    <property type="nucleotide sequence ID" value="NZ_CP173186.1"/>
</dbReference>
<evidence type="ECO:0000256" key="1">
    <source>
        <dbReference type="SAM" id="SignalP"/>
    </source>
</evidence>
<sequence length="180" mass="19082">MKNSQLAVIVASGLLFFSGMIQAQEQHAGVTKTIRITATIGDNIYVSQPASDGWYSTVSLAPTDGTQTNFSNSIPVQVWSTTQGFTVSLAHPLEITRSDSAYKMAGVNIKFAQPGSDGKDLSANGLAQTFTQKAKVGKGYESVYQLQVNAKAPAAARGSDIQGLYTGDLVMLFEVPVNSI</sequence>
<feature type="signal peptide" evidence="1">
    <location>
        <begin position="1"/>
        <end position="23"/>
    </location>
</feature>
<evidence type="ECO:0000313" key="2">
    <source>
        <dbReference type="EMBL" id="MFC0226156.1"/>
    </source>
</evidence>